<dbReference type="OrthoDB" id="76305at2759"/>
<evidence type="ECO:0000313" key="2">
    <source>
        <dbReference type="EMBL" id="GAB68004.1"/>
    </source>
</evidence>
<dbReference type="VEuPathDB" id="PlasmoDB:PCYB_125700"/>
<gene>
    <name evidence="2" type="ORF">PCYB_125700</name>
</gene>
<keyword evidence="1" id="KW-0472">Membrane</keyword>
<reference evidence="2 3" key="1">
    <citation type="journal article" date="2012" name="Nat. Genet.">
        <title>Plasmodium cynomolgi genome sequences provide insight into Plasmodium vivax and the monkey malaria clade.</title>
        <authorList>
            <person name="Tachibana S."/>
            <person name="Sullivan S.A."/>
            <person name="Kawai S."/>
            <person name="Nakamura S."/>
            <person name="Kim H.R."/>
            <person name="Goto N."/>
            <person name="Arisue N."/>
            <person name="Palacpac N.M.Q."/>
            <person name="Honma H."/>
            <person name="Yagi M."/>
            <person name="Tougan T."/>
            <person name="Katakai Y."/>
            <person name="Kaneko O."/>
            <person name="Mita T."/>
            <person name="Kita K."/>
            <person name="Yasutomi Y."/>
            <person name="Sutton P.L."/>
            <person name="Shakhbatyan R."/>
            <person name="Horii T."/>
            <person name="Yasunaga T."/>
            <person name="Barnwell J.W."/>
            <person name="Escalante A.A."/>
            <person name="Carlton J.M."/>
            <person name="Tanabe K."/>
        </authorList>
    </citation>
    <scope>NUCLEOTIDE SEQUENCE [LARGE SCALE GENOMIC DNA]</scope>
    <source>
        <strain evidence="2 3">B</strain>
    </source>
</reference>
<dbReference type="Proteomes" id="UP000006319">
    <property type="component" value="Chromosome 12"/>
</dbReference>
<dbReference type="EMBL" id="DF157104">
    <property type="protein sequence ID" value="GAB68004.1"/>
    <property type="molecule type" value="Genomic_DNA"/>
</dbReference>
<organism evidence="2 3">
    <name type="scientific">Plasmodium cynomolgi (strain B)</name>
    <dbReference type="NCBI Taxonomy" id="1120755"/>
    <lineage>
        <taxon>Eukaryota</taxon>
        <taxon>Sar</taxon>
        <taxon>Alveolata</taxon>
        <taxon>Apicomplexa</taxon>
        <taxon>Aconoidasida</taxon>
        <taxon>Haemosporida</taxon>
        <taxon>Plasmodiidae</taxon>
        <taxon>Plasmodium</taxon>
        <taxon>Plasmodium (Plasmodium)</taxon>
    </lineage>
</organism>
<dbReference type="eggNOG" id="ENOG502QY1I">
    <property type="taxonomic scope" value="Eukaryota"/>
</dbReference>
<keyword evidence="3" id="KW-1185">Reference proteome</keyword>
<dbReference type="OMA" id="KWKADNL"/>
<dbReference type="InterPro" id="IPR031568">
    <property type="entry name" value="Pet117"/>
</dbReference>
<dbReference type="Pfam" id="PF15786">
    <property type="entry name" value="PET117"/>
    <property type="match status" value="1"/>
</dbReference>
<evidence type="ECO:0000256" key="1">
    <source>
        <dbReference type="SAM" id="Phobius"/>
    </source>
</evidence>
<dbReference type="RefSeq" id="XP_004223951.1">
    <property type="nucleotide sequence ID" value="XM_004223903.1"/>
</dbReference>
<sequence>MGTPPHNIAPSNKLQQGDKITSTEIMKKRSGKYMLISSCLLSLGIYYYVKTTKYSDYRRRYEGVLKDIERQKAKFEKWKADNL</sequence>
<protein>
    <submittedName>
        <fullName evidence="2">Uncharacterized protein</fullName>
    </submittedName>
</protein>
<keyword evidence="1" id="KW-1133">Transmembrane helix</keyword>
<keyword evidence="1" id="KW-0812">Transmembrane</keyword>
<proteinExistence type="predicted"/>
<feature type="transmembrane region" description="Helical" evidence="1">
    <location>
        <begin position="33"/>
        <end position="49"/>
    </location>
</feature>
<dbReference type="AlphaFoldDB" id="K6UWJ8"/>
<accession>K6UWJ8</accession>
<dbReference type="GeneID" id="14694377"/>
<dbReference type="KEGG" id="pcy:PCYB_125700"/>
<name>K6UWJ8_PLACD</name>
<evidence type="ECO:0000313" key="3">
    <source>
        <dbReference type="Proteomes" id="UP000006319"/>
    </source>
</evidence>